<name>A0ABS5JQZ8_9BACT</name>
<dbReference type="Proteomes" id="UP000708576">
    <property type="component" value="Unassembled WGS sequence"/>
</dbReference>
<keyword evidence="9" id="KW-1185">Reference proteome</keyword>
<evidence type="ECO:0000256" key="4">
    <source>
        <dbReference type="ARBA" id="ARBA00023136"/>
    </source>
</evidence>
<dbReference type="Pfam" id="PF01103">
    <property type="entry name" value="Omp85"/>
    <property type="match status" value="1"/>
</dbReference>
<gene>
    <name evidence="8" type="ORF">KEM10_03025</name>
</gene>
<dbReference type="InterPro" id="IPR039910">
    <property type="entry name" value="D15-like"/>
</dbReference>
<accession>A0ABS5JQZ8</accession>
<dbReference type="PANTHER" id="PTHR12815:SF47">
    <property type="entry name" value="TRANSLOCATION AND ASSEMBLY MODULE SUBUNIT TAMA"/>
    <property type="match status" value="1"/>
</dbReference>
<feature type="domain" description="POTRA" evidence="7">
    <location>
        <begin position="181"/>
        <end position="252"/>
    </location>
</feature>
<comment type="subcellular location">
    <subcellularLocation>
        <location evidence="1">Membrane</location>
    </subcellularLocation>
</comment>
<evidence type="ECO:0000256" key="3">
    <source>
        <dbReference type="ARBA" id="ARBA00022729"/>
    </source>
</evidence>
<dbReference type="PANTHER" id="PTHR12815">
    <property type="entry name" value="SORTING AND ASSEMBLY MACHINERY SAMM50 PROTEIN FAMILY MEMBER"/>
    <property type="match status" value="1"/>
</dbReference>
<proteinExistence type="predicted"/>
<feature type="domain" description="Bacterial surface antigen (D15)" evidence="6">
    <location>
        <begin position="288"/>
        <end position="579"/>
    </location>
</feature>
<feature type="domain" description="POTRA" evidence="7">
    <location>
        <begin position="2"/>
        <end position="86"/>
    </location>
</feature>
<dbReference type="InterPro" id="IPR000184">
    <property type="entry name" value="Bac_surfAg_D15"/>
</dbReference>
<dbReference type="EMBL" id="JAGUCO010000001">
    <property type="protein sequence ID" value="MBS2097235.1"/>
    <property type="molecule type" value="Genomic_DNA"/>
</dbReference>
<evidence type="ECO:0000259" key="6">
    <source>
        <dbReference type="Pfam" id="PF01103"/>
    </source>
</evidence>
<evidence type="ECO:0000259" key="7">
    <source>
        <dbReference type="Pfam" id="PF07244"/>
    </source>
</evidence>
<keyword evidence="5" id="KW-0998">Cell outer membrane</keyword>
<evidence type="ECO:0000313" key="8">
    <source>
        <dbReference type="EMBL" id="MBS2097235.1"/>
    </source>
</evidence>
<evidence type="ECO:0000256" key="5">
    <source>
        <dbReference type="ARBA" id="ARBA00023237"/>
    </source>
</evidence>
<evidence type="ECO:0000256" key="1">
    <source>
        <dbReference type="ARBA" id="ARBA00004370"/>
    </source>
</evidence>
<dbReference type="InterPro" id="IPR010827">
    <property type="entry name" value="BamA/TamA_POTRA"/>
</dbReference>
<evidence type="ECO:0000313" key="9">
    <source>
        <dbReference type="Proteomes" id="UP000708576"/>
    </source>
</evidence>
<protein>
    <submittedName>
        <fullName evidence="8">BamA/TamA family outer membrane protein</fullName>
    </submittedName>
</protein>
<dbReference type="RefSeq" id="WP_212213311.1">
    <property type="nucleotide sequence ID" value="NZ_JAGUCO010000001.1"/>
</dbReference>
<dbReference type="Pfam" id="PF07244">
    <property type="entry name" value="POTRA"/>
    <property type="match status" value="2"/>
</dbReference>
<dbReference type="Gene3D" id="3.10.20.310">
    <property type="entry name" value="membrane protein fhac"/>
    <property type="match status" value="2"/>
</dbReference>
<dbReference type="Gene3D" id="2.40.160.50">
    <property type="entry name" value="membrane protein fhac: a member of the omp85/tpsb transporter family"/>
    <property type="match status" value="1"/>
</dbReference>
<reference evidence="8 9" key="1">
    <citation type="journal article" date="2015" name="Int. J. Syst. Evol. Microbiol.">
        <title>Carboxylicivirga linearis sp. nov., isolated from a sea cucumber culture pond.</title>
        <authorList>
            <person name="Wang F.Q."/>
            <person name="Zhou Y.X."/>
            <person name="Lin X.Z."/>
            <person name="Chen G.J."/>
            <person name="Du Z.J."/>
        </authorList>
    </citation>
    <scope>NUCLEOTIDE SEQUENCE [LARGE SCALE GENOMIC DNA]</scope>
    <source>
        <strain evidence="8 9">FB218</strain>
    </source>
</reference>
<keyword evidence="2" id="KW-0812">Transmembrane</keyword>
<sequence>MKFKGNSAFNNLKLKEQISLEPTSFFKEKILKKDASYYSKNIYEDDVQRLIRFYQHEGYLNVQFAPPSFEITKKNKVILTFNINEKAPIIVKSIDYLVDSTKQLSQALPRKELRNIRLQSNLREENIFKDEWCLQDQQLIINQFNDIGYAFANADFDISVDTTSNSADILWLVDKGTLTHFGKTTITGNNRVSEKNIRKQLIFEEGDVWSKSDIDLTQKRIFNLGMFRVSSLKTSPLKEERDTLPIQVILKEAPKYTTRFGVGYGREDKFRVFGEVQRLGFITDIGRLNVSAKHSALEPYNFDLKFTQPAILFPINSIIINPYIQKQNEPGYSVEKEGFNFTFLQNFSDNFNSNINFFFEDVTLDTTNISSYDPSQLPESVYLKSGISVGFSFFNGEPKLNPINGHSIAINIKTNGLYITRDMPFYRSLLEYKRYWGLNYGLTLAFKGKLGTAKATDGSDIVPAEERFYAGGAHSVRGWSRANLGPKNANGTPIGGKSLLEGSFEARVNITPKLIIATFIDAGNVWEPSFHYRLNDLGYASGLGIRYDTPIGPAGIDFARPIFNAEKRWQIHFNIGHPF</sequence>
<keyword evidence="3" id="KW-0732">Signal</keyword>
<evidence type="ECO:0000256" key="2">
    <source>
        <dbReference type="ARBA" id="ARBA00022692"/>
    </source>
</evidence>
<keyword evidence="4" id="KW-0472">Membrane</keyword>
<organism evidence="8 9">
    <name type="scientific">Carboxylicivirga linearis</name>
    <dbReference type="NCBI Taxonomy" id="1628157"/>
    <lineage>
        <taxon>Bacteria</taxon>
        <taxon>Pseudomonadati</taxon>
        <taxon>Bacteroidota</taxon>
        <taxon>Bacteroidia</taxon>
        <taxon>Marinilabiliales</taxon>
        <taxon>Marinilabiliaceae</taxon>
        <taxon>Carboxylicivirga</taxon>
    </lineage>
</organism>
<comment type="caution">
    <text evidence="8">The sequence shown here is derived from an EMBL/GenBank/DDBJ whole genome shotgun (WGS) entry which is preliminary data.</text>
</comment>